<dbReference type="GO" id="GO:0005886">
    <property type="term" value="C:plasma membrane"/>
    <property type="evidence" value="ECO:0007669"/>
    <property type="project" value="TreeGrafter"/>
</dbReference>
<dbReference type="GO" id="GO:0007189">
    <property type="term" value="P:adenylate cyclase-activating G protein-coupled receptor signaling pathway"/>
    <property type="evidence" value="ECO:0007669"/>
    <property type="project" value="TreeGrafter"/>
</dbReference>
<dbReference type="EMBL" id="CAJRST010012224">
    <property type="protein sequence ID" value="CAG5928372.1"/>
    <property type="molecule type" value="Genomic_DNA"/>
</dbReference>
<dbReference type="PANTHER" id="PTHR12011:SF474">
    <property type="entry name" value="ADHESION G PROTEIN-COUPLED RECEPTOR G11-RELATED"/>
    <property type="match status" value="1"/>
</dbReference>
<reference evidence="9" key="1">
    <citation type="submission" date="2021-05" db="EMBL/GenBank/DDBJ databases">
        <authorList>
            <person name="Tigano A."/>
        </authorList>
    </citation>
    <scope>NUCLEOTIDE SEQUENCE</scope>
</reference>
<evidence type="ECO:0000259" key="8">
    <source>
        <dbReference type="PROSITE" id="PS50261"/>
    </source>
</evidence>
<feature type="transmembrane region" description="Helical" evidence="6">
    <location>
        <begin position="364"/>
        <end position="385"/>
    </location>
</feature>
<feature type="domain" description="G-protein coupled receptors family 2 profile 2" evidence="8">
    <location>
        <begin position="291"/>
        <end position="536"/>
    </location>
</feature>
<feature type="transmembrane region" description="Helical" evidence="6">
    <location>
        <begin position="452"/>
        <end position="474"/>
    </location>
</feature>
<feature type="transmembrane region" description="Helical" evidence="6">
    <location>
        <begin position="327"/>
        <end position="344"/>
    </location>
</feature>
<dbReference type="Gene3D" id="1.20.1070.10">
    <property type="entry name" value="Rhodopsin 7-helix transmembrane proteins"/>
    <property type="match status" value="1"/>
</dbReference>
<name>A0A8S4BAJ2_9TELE</name>
<dbReference type="Gene3D" id="2.60.220.50">
    <property type="match status" value="1"/>
</dbReference>
<dbReference type="GO" id="GO:0007166">
    <property type="term" value="P:cell surface receptor signaling pathway"/>
    <property type="evidence" value="ECO:0007669"/>
    <property type="project" value="InterPro"/>
</dbReference>
<evidence type="ECO:0000313" key="10">
    <source>
        <dbReference type="Proteomes" id="UP000677803"/>
    </source>
</evidence>
<evidence type="ECO:0000256" key="1">
    <source>
        <dbReference type="ARBA" id="ARBA00004141"/>
    </source>
</evidence>
<feature type="transmembrane region" description="Helical" evidence="6">
    <location>
        <begin position="494"/>
        <end position="517"/>
    </location>
</feature>
<dbReference type="PROSITE" id="PS50221">
    <property type="entry name" value="GAIN_B"/>
    <property type="match status" value="1"/>
</dbReference>
<dbReference type="AlphaFoldDB" id="A0A8S4BAJ2"/>
<dbReference type="PROSITE" id="PS50261">
    <property type="entry name" value="G_PROTEIN_RECEP_F2_4"/>
    <property type="match status" value="1"/>
</dbReference>
<feature type="transmembrane region" description="Helical" evidence="6">
    <location>
        <begin position="293"/>
        <end position="315"/>
    </location>
</feature>
<accession>A0A8S4BAJ2</accession>
<evidence type="ECO:0000256" key="2">
    <source>
        <dbReference type="ARBA" id="ARBA00022692"/>
    </source>
</evidence>
<dbReference type="InterPro" id="IPR000832">
    <property type="entry name" value="GPCR_2_secretin-like"/>
</dbReference>
<proteinExistence type="predicted"/>
<comment type="caution">
    <text evidence="9">The sequence shown here is derived from an EMBL/GenBank/DDBJ whole genome shotgun (WGS) entry which is preliminary data.</text>
</comment>
<comment type="subcellular location">
    <subcellularLocation>
        <location evidence="1">Membrane</location>
        <topology evidence="1">Multi-pass membrane protein</topology>
    </subcellularLocation>
</comment>
<protein>
    <submittedName>
        <fullName evidence="9">(Atlantic silverside) hypothetical protein</fullName>
    </submittedName>
</protein>
<dbReference type="PANTHER" id="PTHR12011">
    <property type="entry name" value="ADHESION G-PROTEIN COUPLED RECEPTOR"/>
    <property type="match status" value="1"/>
</dbReference>
<keyword evidence="4 6" id="KW-0472">Membrane</keyword>
<dbReference type="Proteomes" id="UP000677803">
    <property type="component" value="Unassembled WGS sequence"/>
</dbReference>
<dbReference type="InterPro" id="IPR000203">
    <property type="entry name" value="GPS"/>
</dbReference>
<evidence type="ECO:0000256" key="5">
    <source>
        <dbReference type="ARBA" id="ARBA00023157"/>
    </source>
</evidence>
<dbReference type="InterPro" id="IPR046338">
    <property type="entry name" value="GAIN_dom_sf"/>
</dbReference>
<feature type="non-terminal residue" evidence="9">
    <location>
        <position position="1"/>
    </location>
</feature>
<dbReference type="GO" id="GO:0004930">
    <property type="term" value="F:G protein-coupled receptor activity"/>
    <property type="evidence" value="ECO:0007669"/>
    <property type="project" value="InterPro"/>
</dbReference>
<keyword evidence="5" id="KW-1015">Disulfide bond</keyword>
<dbReference type="OrthoDB" id="8951579at2759"/>
<organism evidence="9 10">
    <name type="scientific">Menidia menidia</name>
    <name type="common">Atlantic silverside</name>
    <dbReference type="NCBI Taxonomy" id="238744"/>
    <lineage>
        <taxon>Eukaryota</taxon>
        <taxon>Metazoa</taxon>
        <taxon>Chordata</taxon>
        <taxon>Craniata</taxon>
        <taxon>Vertebrata</taxon>
        <taxon>Euteleostomi</taxon>
        <taxon>Actinopterygii</taxon>
        <taxon>Neopterygii</taxon>
        <taxon>Teleostei</taxon>
        <taxon>Neoteleostei</taxon>
        <taxon>Acanthomorphata</taxon>
        <taxon>Ovalentaria</taxon>
        <taxon>Atherinomorphae</taxon>
        <taxon>Atheriniformes</taxon>
        <taxon>Atherinopsidae</taxon>
        <taxon>Menidiinae</taxon>
        <taxon>Menidia</taxon>
    </lineage>
</organism>
<dbReference type="SMART" id="SM00303">
    <property type="entry name" value="GPS"/>
    <property type="match status" value="1"/>
</dbReference>
<keyword evidence="10" id="KW-1185">Reference proteome</keyword>
<sequence length="605" mass="67750">NSSVDDCCSREVKAKDECEKAKYDESACKKEEIRFNNMFVMEVENGGPCLSCNAPVKEADEKMQVNSSLEIEGETLPASEAANLMKDMSDLVKNMKGSSAELSLGAGVSGILVKEPDEAEGISFAYSSPNDSMKVALETHLSCSVLQIIDNKKYLDTFSRWISVSKQAFEKANELNVTAPFAAVLRFVNMSKDEYNSSVLGDEVVAIEMGAVIRNLTDTLNITFKTPRNEKMTPHCHSWDGDGDKPNWTDYGCLTIEEESSVTCQCTHMTFFAILMTPINETISSYDLNTLTIISQVGCGLSMFFLSIILFMHFLLRRTKASQSTIIFIHLVASLFLLDFTFLVNNHVANMQSSVGCKIMAAGMHYSMLATFSWFSAQALHLCLQMYKGGNILIKRYVLKVSLASWSLPGVTVIVLLILGKYGEQTIKTEDSQYNVKMCWINDNDIHYIVNIGYYMIVFLFTFSTAIITLWWLFNLKRIKKDSKQEGQNGKGIVAILGLCLQLGITWAFAFFAYGAFRIPATYIFTVLNSFQGMCIRHQPDDLEPLILNPHLRLFKSFFLFIYYQKTSHSNLIDSKASSGSSNTCQTSTCSLKTKVDTSKNPYKK</sequence>
<evidence type="ECO:0000256" key="3">
    <source>
        <dbReference type="ARBA" id="ARBA00022989"/>
    </source>
</evidence>
<dbReference type="InterPro" id="IPR017981">
    <property type="entry name" value="GPCR_2-like_7TM"/>
</dbReference>
<keyword evidence="2 6" id="KW-0812">Transmembrane</keyword>
<evidence type="ECO:0000259" key="7">
    <source>
        <dbReference type="PROSITE" id="PS50221"/>
    </source>
</evidence>
<dbReference type="Pfam" id="PF01825">
    <property type="entry name" value="GPS"/>
    <property type="match status" value="1"/>
</dbReference>
<dbReference type="InterPro" id="IPR057244">
    <property type="entry name" value="GAIN_B"/>
</dbReference>
<feature type="domain" description="GAIN-B" evidence="7">
    <location>
        <begin position="137"/>
        <end position="282"/>
    </location>
</feature>
<evidence type="ECO:0000256" key="4">
    <source>
        <dbReference type="ARBA" id="ARBA00023136"/>
    </source>
</evidence>
<gene>
    <name evidence="9" type="ORF">MMEN_LOCUS12026</name>
</gene>
<feature type="transmembrane region" description="Helical" evidence="6">
    <location>
        <begin position="397"/>
        <end position="419"/>
    </location>
</feature>
<keyword evidence="3 6" id="KW-1133">Transmembrane helix</keyword>
<dbReference type="Pfam" id="PF00002">
    <property type="entry name" value="7tm_2"/>
    <property type="match status" value="1"/>
</dbReference>
<evidence type="ECO:0000256" key="6">
    <source>
        <dbReference type="SAM" id="Phobius"/>
    </source>
</evidence>
<evidence type="ECO:0000313" key="9">
    <source>
        <dbReference type="EMBL" id="CAG5928372.1"/>
    </source>
</evidence>